<feature type="chain" id="PRO_5047487657" evidence="8">
    <location>
        <begin position="33"/>
        <end position="674"/>
    </location>
</feature>
<evidence type="ECO:0000313" key="10">
    <source>
        <dbReference type="EMBL" id="MBS2547080.1"/>
    </source>
</evidence>
<evidence type="ECO:0000256" key="8">
    <source>
        <dbReference type="SAM" id="SignalP"/>
    </source>
</evidence>
<dbReference type="InterPro" id="IPR036852">
    <property type="entry name" value="Peptidase_S8/S53_dom_sf"/>
</dbReference>
<evidence type="ECO:0000256" key="4">
    <source>
        <dbReference type="ARBA" id="ARBA00022801"/>
    </source>
</evidence>
<comment type="caution">
    <text evidence="10">The sequence shown here is derived from an EMBL/GenBank/DDBJ whole genome shotgun (WGS) entry which is preliminary data.</text>
</comment>
<protein>
    <submittedName>
        <fullName evidence="10">S8/S53 family peptidase</fullName>
    </submittedName>
</protein>
<keyword evidence="6" id="KW-0106">Calcium</keyword>
<dbReference type="SUPFAM" id="SSF52743">
    <property type="entry name" value="Subtilisin-like"/>
    <property type="match status" value="1"/>
</dbReference>
<dbReference type="PANTHER" id="PTHR14218:SF15">
    <property type="entry name" value="TRIPEPTIDYL-PEPTIDASE 1"/>
    <property type="match status" value="1"/>
</dbReference>
<organism evidence="10 11">
    <name type="scientific">Catenulispora pinistramenti</name>
    <dbReference type="NCBI Taxonomy" id="2705254"/>
    <lineage>
        <taxon>Bacteria</taxon>
        <taxon>Bacillati</taxon>
        <taxon>Actinomycetota</taxon>
        <taxon>Actinomycetes</taxon>
        <taxon>Catenulisporales</taxon>
        <taxon>Catenulisporaceae</taxon>
        <taxon>Catenulispora</taxon>
    </lineage>
</organism>
<evidence type="ECO:0000313" key="11">
    <source>
        <dbReference type="Proteomes" id="UP000730482"/>
    </source>
</evidence>
<evidence type="ECO:0000259" key="9">
    <source>
        <dbReference type="PROSITE" id="PS51695"/>
    </source>
</evidence>
<name>A0ABS5KM07_9ACTN</name>
<keyword evidence="7" id="KW-0865">Zymogen</keyword>
<dbReference type="Gene3D" id="3.40.50.200">
    <property type="entry name" value="Peptidase S8/S53 domain"/>
    <property type="match status" value="1"/>
</dbReference>
<dbReference type="PANTHER" id="PTHR14218">
    <property type="entry name" value="PROTEASE S8 TRIPEPTIDYL PEPTIDASE I CLN2"/>
    <property type="match status" value="1"/>
</dbReference>
<dbReference type="CDD" id="cd04056">
    <property type="entry name" value="Peptidases_S53"/>
    <property type="match status" value="1"/>
</dbReference>
<dbReference type="InterPro" id="IPR023828">
    <property type="entry name" value="Peptidase_S8_Ser-AS"/>
</dbReference>
<sequence length="674" mass="69849">MTNAVPRHRRRIATATTMTAVAAFVTAGVALAAPSNADSGSATLAGSTPAYATASADLGQSGTAATLSVRVYLAGQDQAGLAAFARAVSDPSSATYKHYLSAAQVQQRFGASQKQIDQVSTWLKSAGLTVAGSNTHWIDVTGTVAATQKAFGTQLHNYRTSDGTLRAPQSDAKIPAALSSVILGVTGLSQSTTHAVTNHQTDPLTAKKGPVSNNDPSCSDYYGQKKAPSTTPAVPSGYTTPATLAQCSLVPSELRQAYGVSNTGLTGKGATIAIVNWYGSPTMESDANQYAVNHGDKPFAPGQYSEVNDPSQYTNQAACGFGDYGEESLDVDMAHGLAPDAKVITVAANSCFDSDLIAAEAKIVDNHLADIVSNSWGEIMYSTGGDMTQAQMQAYDQVFMEGAAEGIAFDFSSGDCMNNDAYSISKGLNCDPTSSRAQVEWPTSSSWVTSVGGTALALNKQGGYGFEAPMGDNRSGRTAPGATSWVPAGETFGGGGGVSESIAQPWYQSWTVPNSESTTLMSGAKAAHPMRTIPDISLNGDLYFSSTLVGQTTNGAYGEAGYGGTSVSAPSWAGILADAQQAQYGIPVGFANPAIYARSFLTNDVVQNPKQISGSPTHSVVFQYPTSSGPGIAGQYRLIQYGVDEGLPASRGYDEATGVGSPNAWFLRSFGFGH</sequence>
<gene>
    <name evidence="10" type="ORF">KGQ19_09375</name>
</gene>
<dbReference type="InterPro" id="IPR015366">
    <property type="entry name" value="S53_propep"/>
</dbReference>
<dbReference type="CDD" id="cd11377">
    <property type="entry name" value="Pro-peptidase_S53"/>
    <property type="match status" value="1"/>
</dbReference>
<feature type="domain" description="Peptidase S53" evidence="9">
    <location>
        <begin position="248"/>
        <end position="674"/>
    </location>
</feature>
<reference evidence="10 11" key="1">
    <citation type="submission" date="2020-02" db="EMBL/GenBank/DDBJ databases">
        <title>Acidophilic actinobacteria isolated from forest soil.</title>
        <authorList>
            <person name="Golinska P."/>
        </authorList>
    </citation>
    <scope>NUCLEOTIDE SEQUENCE [LARGE SCALE GENOMIC DNA]</scope>
    <source>
        <strain evidence="10 11">NL8</strain>
    </source>
</reference>
<keyword evidence="3" id="KW-0479">Metal-binding</keyword>
<comment type="cofactor">
    <cofactor evidence="1">
        <name>Ca(2+)</name>
        <dbReference type="ChEBI" id="CHEBI:29108"/>
    </cofactor>
</comment>
<evidence type="ECO:0000256" key="7">
    <source>
        <dbReference type="ARBA" id="ARBA00023145"/>
    </source>
</evidence>
<keyword evidence="11" id="KW-1185">Reference proteome</keyword>
<evidence type="ECO:0000256" key="2">
    <source>
        <dbReference type="ARBA" id="ARBA00022670"/>
    </source>
</evidence>
<feature type="signal peptide" evidence="8">
    <location>
        <begin position="1"/>
        <end position="32"/>
    </location>
</feature>
<keyword evidence="5" id="KW-0720">Serine protease</keyword>
<evidence type="ECO:0000256" key="6">
    <source>
        <dbReference type="ARBA" id="ARBA00022837"/>
    </source>
</evidence>
<dbReference type="EMBL" id="JAAFYZ010000022">
    <property type="protein sequence ID" value="MBS2547080.1"/>
    <property type="molecule type" value="Genomic_DNA"/>
</dbReference>
<evidence type="ECO:0000256" key="5">
    <source>
        <dbReference type="ARBA" id="ARBA00022825"/>
    </source>
</evidence>
<evidence type="ECO:0000256" key="3">
    <source>
        <dbReference type="ARBA" id="ARBA00022723"/>
    </source>
</evidence>
<dbReference type="Pfam" id="PF09286">
    <property type="entry name" value="Pro-kuma_activ"/>
    <property type="match status" value="1"/>
</dbReference>
<evidence type="ECO:0000256" key="1">
    <source>
        <dbReference type="ARBA" id="ARBA00001913"/>
    </source>
</evidence>
<dbReference type="SMART" id="SM00944">
    <property type="entry name" value="Pro-kuma_activ"/>
    <property type="match status" value="1"/>
</dbReference>
<dbReference type="PROSITE" id="PS51695">
    <property type="entry name" value="SEDOLISIN"/>
    <property type="match status" value="1"/>
</dbReference>
<dbReference type="InterPro" id="IPR050819">
    <property type="entry name" value="Tripeptidyl-peptidase_I"/>
</dbReference>
<dbReference type="RefSeq" id="WP_212008683.1">
    <property type="nucleotide sequence ID" value="NZ_JAAFYZ010000022.1"/>
</dbReference>
<accession>A0ABS5KM07</accession>
<proteinExistence type="predicted"/>
<keyword evidence="2" id="KW-0645">Protease</keyword>
<dbReference type="SUPFAM" id="SSF54897">
    <property type="entry name" value="Protease propeptides/inhibitors"/>
    <property type="match status" value="1"/>
</dbReference>
<dbReference type="PROSITE" id="PS00138">
    <property type="entry name" value="SUBTILASE_SER"/>
    <property type="match status" value="1"/>
</dbReference>
<dbReference type="Proteomes" id="UP000730482">
    <property type="component" value="Unassembled WGS sequence"/>
</dbReference>
<keyword evidence="4" id="KW-0378">Hydrolase</keyword>
<dbReference type="InterPro" id="IPR030400">
    <property type="entry name" value="Sedolisin_dom"/>
</dbReference>
<keyword evidence="8" id="KW-0732">Signal</keyword>